<evidence type="ECO:0000256" key="3">
    <source>
        <dbReference type="ARBA" id="ARBA00022475"/>
    </source>
</evidence>
<protein>
    <submittedName>
        <fullName evidence="9">Mg2+ transporter</fullName>
    </submittedName>
</protein>
<dbReference type="STRING" id="1423726.FC07_GL000149"/>
<sequence>MLQVVWIGRLLLAAGCGGLIGYERTRRLKNAGIRTHVIVAIGAALAMIISKYGFTDVLMLHGMRLDPARIGAQIISGISFIGAGTILLKGEGVNGLTTAAGVWTTAIVGLAIGAGMESLGLTAAILIVLVQYLLRENTIFKFLLRQKHFHCRLVLENKGQTLATIRQLLAQAGFQHQSVTVSSITPEQIILAIDAQLTAQENIDLLLLALSQQAMVLQVKREDWQN</sequence>
<feature type="transmembrane region" description="Helical" evidence="7">
    <location>
        <begin position="118"/>
        <end position="134"/>
    </location>
</feature>
<evidence type="ECO:0000256" key="4">
    <source>
        <dbReference type="ARBA" id="ARBA00022692"/>
    </source>
</evidence>
<dbReference type="InterPro" id="IPR003416">
    <property type="entry name" value="MgtC/SapB/SrpB/YhiD_fam"/>
</dbReference>
<dbReference type="EMBL" id="AZDA01000079">
    <property type="protein sequence ID" value="KRK35422.1"/>
    <property type="molecule type" value="Genomic_DNA"/>
</dbReference>
<dbReference type="OrthoDB" id="9811198at2"/>
<evidence type="ECO:0000256" key="1">
    <source>
        <dbReference type="ARBA" id="ARBA00004651"/>
    </source>
</evidence>
<dbReference type="PATRIC" id="fig|1423726.3.peg.157"/>
<dbReference type="PANTHER" id="PTHR33778">
    <property type="entry name" value="PROTEIN MGTC"/>
    <property type="match status" value="1"/>
</dbReference>
<gene>
    <name evidence="9" type="ORF">FC07_GL000149</name>
</gene>
<keyword evidence="3" id="KW-1003">Cell membrane</keyword>
<keyword evidence="4 7" id="KW-0812">Transmembrane</keyword>
<evidence type="ECO:0000259" key="8">
    <source>
        <dbReference type="Pfam" id="PF02308"/>
    </source>
</evidence>
<keyword evidence="6 7" id="KW-0472">Membrane</keyword>
<dbReference type="Proteomes" id="UP000051461">
    <property type="component" value="Unassembled WGS sequence"/>
</dbReference>
<name>A0A0R1GN08_9LACO</name>
<feature type="transmembrane region" description="Helical" evidence="7">
    <location>
        <begin position="6"/>
        <end position="22"/>
    </location>
</feature>
<keyword evidence="10" id="KW-1185">Reference proteome</keyword>
<evidence type="ECO:0000256" key="2">
    <source>
        <dbReference type="ARBA" id="ARBA00009298"/>
    </source>
</evidence>
<dbReference type="InterPro" id="IPR049177">
    <property type="entry name" value="MgtC_SapB_SrpB_YhiD_N"/>
</dbReference>
<dbReference type="PANTHER" id="PTHR33778:SF1">
    <property type="entry name" value="MAGNESIUM TRANSPORTER YHID-RELATED"/>
    <property type="match status" value="1"/>
</dbReference>
<dbReference type="GO" id="GO:0005886">
    <property type="term" value="C:plasma membrane"/>
    <property type="evidence" value="ECO:0007669"/>
    <property type="project" value="UniProtKB-SubCell"/>
</dbReference>
<comment type="similarity">
    <text evidence="2">Belongs to the MgtC/SapB family.</text>
</comment>
<comment type="subcellular location">
    <subcellularLocation>
        <location evidence="1">Cell membrane</location>
        <topology evidence="1">Multi-pass membrane protein</topology>
    </subcellularLocation>
</comment>
<comment type="caution">
    <text evidence="9">The sequence shown here is derived from an EMBL/GenBank/DDBJ whole genome shotgun (WGS) entry which is preliminary data.</text>
</comment>
<feature type="transmembrane region" description="Helical" evidence="7">
    <location>
        <begin position="31"/>
        <end position="50"/>
    </location>
</feature>
<dbReference type="PRINTS" id="PR01837">
    <property type="entry name" value="MGTCSAPBPROT"/>
</dbReference>
<dbReference type="Pfam" id="PF02308">
    <property type="entry name" value="MgtC"/>
    <property type="match status" value="1"/>
</dbReference>
<reference evidence="9 10" key="1">
    <citation type="journal article" date="2015" name="Genome Announc.">
        <title>Expanding the biotechnology potential of lactobacilli through comparative genomics of 213 strains and associated genera.</title>
        <authorList>
            <person name="Sun Z."/>
            <person name="Harris H.M."/>
            <person name="McCann A."/>
            <person name="Guo C."/>
            <person name="Argimon S."/>
            <person name="Zhang W."/>
            <person name="Yang X."/>
            <person name="Jeffery I.B."/>
            <person name="Cooney J.C."/>
            <person name="Kagawa T.F."/>
            <person name="Liu W."/>
            <person name="Song Y."/>
            <person name="Salvetti E."/>
            <person name="Wrobel A."/>
            <person name="Rasinkangas P."/>
            <person name="Parkhill J."/>
            <person name="Rea M.C."/>
            <person name="O'Sullivan O."/>
            <person name="Ritari J."/>
            <person name="Douillard F.P."/>
            <person name="Paul Ross R."/>
            <person name="Yang R."/>
            <person name="Briner A.E."/>
            <person name="Felis G.E."/>
            <person name="de Vos W.M."/>
            <person name="Barrangou R."/>
            <person name="Klaenhammer T.R."/>
            <person name="Caufield P.W."/>
            <person name="Cui Y."/>
            <person name="Zhang H."/>
            <person name="O'Toole P.W."/>
        </authorList>
    </citation>
    <scope>NUCLEOTIDE SEQUENCE [LARGE SCALE GENOMIC DNA]</scope>
    <source>
        <strain evidence="9 10">DSM 20003</strain>
    </source>
</reference>
<feature type="transmembrane region" description="Helical" evidence="7">
    <location>
        <begin position="70"/>
        <end position="88"/>
    </location>
</feature>
<dbReference type="RefSeq" id="WP_057904732.1">
    <property type="nucleotide sequence ID" value="NZ_AZDA01000079.1"/>
</dbReference>
<proteinExistence type="inferred from homology"/>
<dbReference type="AlphaFoldDB" id="A0A0R1GN08"/>
<accession>A0A0R1GN08</accession>
<evidence type="ECO:0000313" key="10">
    <source>
        <dbReference type="Proteomes" id="UP000051461"/>
    </source>
</evidence>
<evidence type="ECO:0000256" key="7">
    <source>
        <dbReference type="SAM" id="Phobius"/>
    </source>
</evidence>
<evidence type="ECO:0000256" key="5">
    <source>
        <dbReference type="ARBA" id="ARBA00022989"/>
    </source>
</evidence>
<evidence type="ECO:0000256" key="6">
    <source>
        <dbReference type="ARBA" id="ARBA00023136"/>
    </source>
</evidence>
<keyword evidence="5 7" id="KW-1133">Transmembrane helix</keyword>
<feature type="domain" description="MgtC/SapB/SrpB/YhiD N-terminal" evidence="8">
    <location>
        <begin position="10"/>
        <end position="136"/>
    </location>
</feature>
<evidence type="ECO:0000313" key="9">
    <source>
        <dbReference type="EMBL" id="KRK35422.1"/>
    </source>
</evidence>
<organism evidence="9 10">
    <name type="scientific">Loigolactobacillus bifermentans DSM 20003</name>
    <dbReference type="NCBI Taxonomy" id="1423726"/>
    <lineage>
        <taxon>Bacteria</taxon>
        <taxon>Bacillati</taxon>
        <taxon>Bacillota</taxon>
        <taxon>Bacilli</taxon>
        <taxon>Lactobacillales</taxon>
        <taxon>Lactobacillaceae</taxon>
        <taxon>Loigolactobacillus</taxon>
    </lineage>
</organism>